<evidence type="ECO:0000313" key="3">
    <source>
        <dbReference type="Proteomes" id="UP000605848"/>
    </source>
</evidence>
<gene>
    <name evidence="2" type="ORF">JKG68_02320</name>
</gene>
<sequence>MSFGLKQIALAGLATLVIGTSAQATDVNVTIHAGGYGAPQRIADYSGEFLEHRQHRYRDERYERRGPARSFERDVPEWRHGRPYGHRYHEIPVGRRPVFAEPHRGYRPPCRIIITERVNRWGDKVRVQREICR</sequence>
<reference evidence="2" key="1">
    <citation type="submission" date="2021-01" db="EMBL/GenBank/DDBJ databases">
        <title>Microvirga sp.</title>
        <authorList>
            <person name="Kim M.K."/>
        </authorList>
    </citation>
    <scope>NUCLEOTIDE SEQUENCE</scope>
    <source>
        <strain evidence="2">5420S-16</strain>
    </source>
</reference>
<keyword evidence="3" id="KW-1185">Reference proteome</keyword>
<dbReference type="Proteomes" id="UP000605848">
    <property type="component" value="Unassembled WGS sequence"/>
</dbReference>
<feature type="chain" id="PRO_5037299704" evidence="1">
    <location>
        <begin position="25"/>
        <end position="133"/>
    </location>
</feature>
<name>A0A937D098_9HYPH</name>
<evidence type="ECO:0000313" key="2">
    <source>
        <dbReference type="EMBL" id="MBL0402795.1"/>
    </source>
</evidence>
<comment type="caution">
    <text evidence="2">The sequence shown here is derived from an EMBL/GenBank/DDBJ whole genome shotgun (WGS) entry which is preliminary data.</text>
</comment>
<dbReference type="EMBL" id="JAEQMY010000002">
    <property type="protein sequence ID" value="MBL0402795.1"/>
    <property type="molecule type" value="Genomic_DNA"/>
</dbReference>
<organism evidence="2 3">
    <name type="scientific">Microvirga aerilata</name>
    <dbReference type="NCBI Taxonomy" id="670292"/>
    <lineage>
        <taxon>Bacteria</taxon>
        <taxon>Pseudomonadati</taxon>
        <taxon>Pseudomonadota</taxon>
        <taxon>Alphaproteobacteria</taxon>
        <taxon>Hyphomicrobiales</taxon>
        <taxon>Methylobacteriaceae</taxon>
        <taxon>Microvirga</taxon>
    </lineage>
</organism>
<protein>
    <submittedName>
        <fullName evidence="2">Uncharacterized protein</fullName>
    </submittedName>
</protein>
<accession>A0A937D098</accession>
<dbReference type="RefSeq" id="WP_202055485.1">
    <property type="nucleotide sequence ID" value="NZ_JAEQMY010000002.1"/>
</dbReference>
<keyword evidence="1" id="KW-0732">Signal</keyword>
<dbReference type="AlphaFoldDB" id="A0A937D098"/>
<evidence type="ECO:0000256" key="1">
    <source>
        <dbReference type="SAM" id="SignalP"/>
    </source>
</evidence>
<feature type="signal peptide" evidence="1">
    <location>
        <begin position="1"/>
        <end position="24"/>
    </location>
</feature>
<proteinExistence type="predicted"/>